<dbReference type="InterPro" id="IPR016187">
    <property type="entry name" value="CTDL_fold"/>
</dbReference>
<dbReference type="Proteomes" id="UP001482620">
    <property type="component" value="Unassembled WGS sequence"/>
</dbReference>
<evidence type="ECO:0000313" key="3">
    <source>
        <dbReference type="EMBL" id="MEQ2253825.1"/>
    </source>
</evidence>
<feature type="non-terminal residue" evidence="3">
    <location>
        <position position="177"/>
    </location>
</feature>
<dbReference type="InterPro" id="IPR001304">
    <property type="entry name" value="C-type_lectin-like"/>
</dbReference>
<evidence type="ECO:0000259" key="2">
    <source>
        <dbReference type="PROSITE" id="PS50041"/>
    </source>
</evidence>
<evidence type="ECO:0000256" key="1">
    <source>
        <dbReference type="ARBA" id="ARBA00023157"/>
    </source>
</evidence>
<feature type="domain" description="C-type lectin" evidence="2">
    <location>
        <begin position="1"/>
        <end position="122"/>
    </location>
</feature>
<proteinExistence type="predicted"/>
<dbReference type="Pfam" id="PF00059">
    <property type="entry name" value="Lectin_C"/>
    <property type="match status" value="1"/>
</dbReference>
<name>A0ABV0V946_9TELE</name>
<reference evidence="3 4" key="1">
    <citation type="submission" date="2021-06" db="EMBL/GenBank/DDBJ databases">
        <authorList>
            <person name="Palmer J.M."/>
        </authorList>
    </citation>
    <scope>NUCLEOTIDE SEQUENCE [LARGE SCALE GENOMIC DNA]</scope>
    <source>
        <strain evidence="4">if_2019</strain>
        <tissue evidence="3">Muscle</tissue>
    </source>
</reference>
<dbReference type="SUPFAM" id="SSF56436">
    <property type="entry name" value="C-type lectin-like"/>
    <property type="match status" value="1"/>
</dbReference>
<dbReference type="PANTHER" id="PTHR45784">
    <property type="entry name" value="C-TYPE LECTIN DOMAIN FAMILY 20 MEMBER A-RELATED"/>
    <property type="match status" value="1"/>
</dbReference>
<sequence>MVKKTIYFQAQKLTWTEARHYCQRMYIDMLTWDTTDMDQVTKWLVEINYHDVWIGLRRDPEQPLVWRWINVKTGEGLTGEDVSESENWVTNPQQNVNCAAYNSLKKKWYSTVCTEQLKFVCYGDNLELVTENKTWDDAINHCRKMSSSKSKCDLLSTTRSSQFSYVRDRIYRATSEE</sequence>
<accession>A0ABV0V946</accession>
<dbReference type="EMBL" id="JAHRIQ010100150">
    <property type="protein sequence ID" value="MEQ2253825.1"/>
    <property type="molecule type" value="Genomic_DNA"/>
</dbReference>
<protein>
    <recommendedName>
        <fullName evidence="2">C-type lectin domain-containing protein</fullName>
    </recommendedName>
</protein>
<keyword evidence="4" id="KW-1185">Reference proteome</keyword>
<dbReference type="PANTHER" id="PTHR45784:SF8">
    <property type="entry name" value="C-TYPE MANNOSE RECEPTOR 2-RELATED"/>
    <property type="match status" value="1"/>
</dbReference>
<organism evidence="3 4">
    <name type="scientific">Ilyodon furcidens</name>
    <name type="common">goldbreast splitfin</name>
    <dbReference type="NCBI Taxonomy" id="33524"/>
    <lineage>
        <taxon>Eukaryota</taxon>
        <taxon>Metazoa</taxon>
        <taxon>Chordata</taxon>
        <taxon>Craniata</taxon>
        <taxon>Vertebrata</taxon>
        <taxon>Euteleostomi</taxon>
        <taxon>Actinopterygii</taxon>
        <taxon>Neopterygii</taxon>
        <taxon>Teleostei</taxon>
        <taxon>Neoteleostei</taxon>
        <taxon>Acanthomorphata</taxon>
        <taxon>Ovalentaria</taxon>
        <taxon>Atherinomorphae</taxon>
        <taxon>Cyprinodontiformes</taxon>
        <taxon>Goodeidae</taxon>
        <taxon>Ilyodon</taxon>
    </lineage>
</organism>
<gene>
    <name evidence="3" type="ORF">ILYODFUR_036504</name>
</gene>
<dbReference type="Gene3D" id="3.10.100.10">
    <property type="entry name" value="Mannose-Binding Protein A, subunit A"/>
    <property type="match status" value="1"/>
</dbReference>
<dbReference type="InterPro" id="IPR018378">
    <property type="entry name" value="C-type_lectin_CS"/>
</dbReference>
<keyword evidence="1" id="KW-1015">Disulfide bond</keyword>
<comment type="caution">
    <text evidence="3">The sequence shown here is derived from an EMBL/GenBank/DDBJ whole genome shotgun (WGS) entry which is preliminary data.</text>
</comment>
<dbReference type="InterPro" id="IPR016186">
    <property type="entry name" value="C-type_lectin-like/link_sf"/>
</dbReference>
<dbReference type="PROSITE" id="PS00615">
    <property type="entry name" value="C_TYPE_LECTIN_1"/>
    <property type="match status" value="1"/>
</dbReference>
<dbReference type="PROSITE" id="PS50041">
    <property type="entry name" value="C_TYPE_LECTIN_2"/>
    <property type="match status" value="1"/>
</dbReference>
<evidence type="ECO:0000313" key="4">
    <source>
        <dbReference type="Proteomes" id="UP001482620"/>
    </source>
</evidence>